<evidence type="ECO:0000256" key="1">
    <source>
        <dbReference type="ARBA" id="ARBA00008226"/>
    </source>
</evidence>
<evidence type="ECO:0000256" key="6">
    <source>
        <dbReference type="ARBA" id="ARBA00022917"/>
    </source>
</evidence>
<comment type="caution">
    <text evidence="9">The sequence shown here is derived from an EMBL/GenBank/DDBJ whole genome shotgun (WGS) entry which is preliminary data.</text>
</comment>
<dbReference type="InterPro" id="IPR004365">
    <property type="entry name" value="NA-bd_OB_tRNA"/>
</dbReference>
<evidence type="ECO:0000256" key="5">
    <source>
        <dbReference type="ARBA" id="ARBA00022840"/>
    </source>
</evidence>
<accession>A0A9P0XD06</accession>
<evidence type="ECO:0000259" key="8">
    <source>
        <dbReference type="PROSITE" id="PS50862"/>
    </source>
</evidence>
<dbReference type="InterPro" id="IPR006195">
    <property type="entry name" value="aa-tRNA-synth_II"/>
</dbReference>
<dbReference type="PROSITE" id="PS50862">
    <property type="entry name" value="AA_TRNA_LIGASE_II"/>
    <property type="match status" value="1"/>
</dbReference>
<dbReference type="GO" id="GO:0004816">
    <property type="term" value="F:asparagine-tRNA ligase activity"/>
    <property type="evidence" value="ECO:0007669"/>
    <property type="project" value="UniProtKB-EC"/>
</dbReference>
<dbReference type="PRINTS" id="PR01042">
    <property type="entry name" value="TRNASYNTHASP"/>
</dbReference>
<dbReference type="NCBIfam" id="TIGR00457">
    <property type="entry name" value="asnS"/>
    <property type="match status" value="1"/>
</dbReference>
<dbReference type="GO" id="GO:0003676">
    <property type="term" value="F:nucleic acid binding"/>
    <property type="evidence" value="ECO:0007669"/>
    <property type="project" value="InterPro"/>
</dbReference>
<dbReference type="PANTHER" id="PTHR22594:SF34">
    <property type="entry name" value="ASPARAGINE--TRNA LIGASE, MITOCHONDRIAL-RELATED"/>
    <property type="match status" value="1"/>
</dbReference>
<evidence type="ECO:0000313" key="9">
    <source>
        <dbReference type="EMBL" id="CAH4033692.1"/>
    </source>
</evidence>
<keyword evidence="10" id="KW-1185">Reference proteome</keyword>
<dbReference type="EC" id="6.1.1.22" evidence="2"/>
<keyword evidence="7" id="KW-0030">Aminoacyl-tRNA synthetase</keyword>
<dbReference type="InterPro" id="IPR002312">
    <property type="entry name" value="Asp/Asn-tRNA-synth_IIb"/>
</dbReference>
<gene>
    <name evidence="9" type="ORF">PIBRA_LOCUS9946</name>
</gene>
<organism evidence="9 10">
    <name type="scientific">Pieris brassicae</name>
    <name type="common">White butterfly</name>
    <name type="synonym">Large white butterfly</name>
    <dbReference type="NCBI Taxonomy" id="7116"/>
    <lineage>
        <taxon>Eukaryota</taxon>
        <taxon>Metazoa</taxon>
        <taxon>Ecdysozoa</taxon>
        <taxon>Arthropoda</taxon>
        <taxon>Hexapoda</taxon>
        <taxon>Insecta</taxon>
        <taxon>Pterygota</taxon>
        <taxon>Neoptera</taxon>
        <taxon>Endopterygota</taxon>
        <taxon>Lepidoptera</taxon>
        <taxon>Glossata</taxon>
        <taxon>Ditrysia</taxon>
        <taxon>Papilionoidea</taxon>
        <taxon>Pieridae</taxon>
        <taxon>Pierinae</taxon>
        <taxon>Pieris</taxon>
    </lineage>
</organism>
<dbReference type="GO" id="GO:0006421">
    <property type="term" value="P:asparaginyl-tRNA aminoacylation"/>
    <property type="evidence" value="ECO:0007669"/>
    <property type="project" value="InterPro"/>
</dbReference>
<dbReference type="AlphaFoldDB" id="A0A9P0XD06"/>
<dbReference type="InterPro" id="IPR045864">
    <property type="entry name" value="aa-tRNA-synth_II/BPL/LPL"/>
</dbReference>
<comment type="similarity">
    <text evidence="1">Belongs to the class-II aminoacyl-tRNA synthetase family.</text>
</comment>
<dbReference type="GO" id="GO:0005739">
    <property type="term" value="C:mitochondrion"/>
    <property type="evidence" value="ECO:0007669"/>
    <property type="project" value="TreeGrafter"/>
</dbReference>
<dbReference type="PANTHER" id="PTHR22594">
    <property type="entry name" value="ASPARTYL/LYSYL-TRNA SYNTHETASE"/>
    <property type="match status" value="1"/>
</dbReference>
<evidence type="ECO:0000256" key="4">
    <source>
        <dbReference type="ARBA" id="ARBA00022741"/>
    </source>
</evidence>
<dbReference type="InterPro" id="IPR004364">
    <property type="entry name" value="Aa-tRNA-synt_II"/>
</dbReference>
<dbReference type="Proteomes" id="UP001152562">
    <property type="component" value="Unassembled WGS sequence"/>
</dbReference>
<dbReference type="SUPFAM" id="SSF50249">
    <property type="entry name" value="Nucleic acid-binding proteins"/>
    <property type="match status" value="1"/>
</dbReference>
<dbReference type="Gene3D" id="2.40.50.140">
    <property type="entry name" value="Nucleic acid-binding proteins"/>
    <property type="match status" value="1"/>
</dbReference>
<dbReference type="Pfam" id="PF01336">
    <property type="entry name" value="tRNA_anti-codon"/>
    <property type="match status" value="1"/>
</dbReference>
<keyword evidence="5" id="KW-0067">ATP-binding</keyword>
<keyword evidence="4" id="KW-0547">Nucleotide-binding</keyword>
<proteinExistence type="inferred from homology"/>
<dbReference type="Pfam" id="PF00152">
    <property type="entry name" value="tRNA-synt_2"/>
    <property type="match status" value="1"/>
</dbReference>
<name>A0A9P0XD06_PIEBR</name>
<evidence type="ECO:0000256" key="7">
    <source>
        <dbReference type="ARBA" id="ARBA00023146"/>
    </source>
</evidence>
<evidence type="ECO:0000256" key="2">
    <source>
        <dbReference type="ARBA" id="ARBA00012816"/>
    </source>
</evidence>
<keyword evidence="3" id="KW-0436">Ligase</keyword>
<sequence>MFRKHKLLTSKGLNLITQYYKKYSVVASLLENPNIGNVAEVKGWVKSLRVQKDLVFADVSDGSTANKLQILIPKNLKTNDLTYGSAVHITGKLEKSPRGQLELRADYVKVYGTCVVLDGYPFNPRTAHPPEYIRNYLHLRCRTNYISAMLRIRHSVTKLIHDFFDSRNYLNVNTPIITSNDCEGAGETFKVLPDSQETIKAMFQEGKTNDDVYFGSKSFLTVSAQLHLEAICRGMGNVYTLGPTFRAENSRSRLHLSEFYMLEAELAFCDDIEQLQFILEHLMKYIFSEIRNTNEADLYLIDKDNVAPTWLKDRFITLTYDEARNILNKKGLSTNEDGINKEQELVLVEHCGRVPVFVVQWPKHLKSFYMKESDLDNSKVDALDLIGPITGEIAGGSLREDNYEKLQSKLPSEALNWYLELRKFGNVPTGGFGLGLERLLQVVCGIPNIKDTLPFPRWPHNCSM</sequence>
<dbReference type="InterPro" id="IPR004522">
    <property type="entry name" value="Asn-tRNA-ligase"/>
</dbReference>
<evidence type="ECO:0000313" key="10">
    <source>
        <dbReference type="Proteomes" id="UP001152562"/>
    </source>
</evidence>
<dbReference type="Gene3D" id="3.30.930.10">
    <property type="entry name" value="Bira Bifunctional Protein, Domain 2"/>
    <property type="match status" value="1"/>
</dbReference>
<dbReference type="InterPro" id="IPR012340">
    <property type="entry name" value="NA-bd_OB-fold"/>
</dbReference>
<protein>
    <recommendedName>
        <fullName evidence="2">asparagine--tRNA ligase</fullName>
        <ecNumber evidence="2">6.1.1.22</ecNumber>
    </recommendedName>
</protein>
<dbReference type="EMBL" id="CALOZG010000034">
    <property type="protein sequence ID" value="CAH4033692.1"/>
    <property type="molecule type" value="Genomic_DNA"/>
</dbReference>
<reference evidence="9" key="1">
    <citation type="submission" date="2022-05" db="EMBL/GenBank/DDBJ databases">
        <authorList>
            <person name="Okamura Y."/>
        </authorList>
    </citation>
    <scope>NUCLEOTIDE SEQUENCE</scope>
</reference>
<feature type="domain" description="Aminoacyl-transfer RNA synthetases class-II family profile" evidence="8">
    <location>
        <begin position="150"/>
        <end position="454"/>
    </location>
</feature>
<evidence type="ECO:0000256" key="3">
    <source>
        <dbReference type="ARBA" id="ARBA00022598"/>
    </source>
</evidence>
<dbReference type="GO" id="GO:0005524">
    <property type="term" value="F:ATP binding"/>
    <property type="evidence" value="ECO:0007669"/>
    <property type="project" value="UniProtKB-KW"/>
</dbReference>
<dbReference type="CDD" id="cd04318">
    <property type="entry name" value="EcAsnRS_like_N"/>
    <property type="match status" value="1"/>
</dbReference>
<dbReference type="SUPFAM" id="SSF55681">
    <property type="entry name" value="Class II aaRS and biotin synthetases"/>
    <property type="match status" value="1"/>
</dbReference>
<keyword evidence="6" id="KW-0648">Protein biosynthesis</keyword>